<dbReference type="InterPro" id="IPR029787">
    <property type="entry name" value="Nucleotide_cyclase"/>
</dbReference>
<evidence type="ECO:0000313" key="4">
    <source>
        <dbReference type="Proteomes" id="UP000309984"/>
    </source>
</evidence>
<feature type="transmembrane region" description="Helical" evidence="2">
    <location>
        <begin position="121"/>
        <end position="141"/>
    </location>
</feature>
<dbReference type="PANTHER" id="PTHR45138:SF9">
    <property type="entry name" value="DIGUANYLATE CYCLASE DGCM-RELATED"/>
    <property type="match status" value="1"/>
</dbReference>
<protein>
    <submittedName>
        <fullName evidence="3">GGDEF domain-containing protein</fullName>
    </submittedName>
</protein>
<dbReference type="Proteomes" id="UP000309984">
    <property type="component" value="Unassembled WGS sequence"/>
</dbReference>
<dbReference type="Pfam" id="PF00990">
    <property type="entry name" value="GGDEF"/>
    <property type="match status" value="1"/>
</dbReference>
<dbReference type="EMBL" id="POTM01000052">
    <property type="protein sequence ID" value="TLH63697.1"/>
    <property type="molecule type" value="Genomic_DNA"/>
</dbReference>
<dbReference type="GO" id="GO:0052621">
    <property type="term" value="F:diguanylate cyclase activity"/>
    <property type="evidence" value="ECO:0007669"/>
    <property type="project" value="TreeGrafter"/>
</dbReference>
<evidence type="ECO:0000313" key="3">
    <source>
        <dbReference type="EMBL" id="TLH63697.1"/>
    </source>
</evidence>
<gene>
    <name evidence="3" type="ORF">C1S79_21245</name>
</gene>
<dbReference type="NCBIfam" id="TIGR00254">
    <property type="entry name" value="GGDEF"/>
    <property type="match status" value="1"/>
</dbReference>
<reference evidence="3 4" key="1">
    <citation type="submission" date="2018-01" db="EMBL/GenBank/DDBJ databases">
        <title>Comparative genomics of Mycobacterium mucogenicum and Mycobacterium neoaurum clade members emphasizing tRNA and non-coding RNA.</title>
        <authorList>
            <person name="Behra P.R.K."/>
            <person name="Pettersson B.M.F."/>
            <person name="Das S."/>
            <person name="Dasgupta S."/>
            <person name="Kirsebom L.A."/>
        </authorList>
    </citation>
    <scope>NUCLEOTIDE SEQUENCE [LARGE SCALE GENOMIC DNA]</scope>
    <source>
        <strain evidence="3 4">DSM 45104</strain>
    </source>
</reference>
<dbReference type="CDD" id="cd01949">
    <property type="entry name" value="GGDEF"/>
    <property type="match status" value="1"/>
</dbReference>
<dbReference type="SMART" id="SM00267">
    <property type="entry name" value="GGDEF"/>
    <property type="match status" value="1"/>
</dbReference>
<proteinExistence type="predicted"/>
<dbReference type="SUPFAM" id="SSF55073">
    <property type="entry name" value="Nucleotide cyclase"/>
    <property type="match status" value="1"/>
</dbReference>
<dbReference type="AlphaFoldDB" id="A0A7I7ZUT3"/>
<feature type="compositionally biased region" description="Polar residues" evidence="1">
    <location>
        <begin position="415"/>
        <end position="424"/>
    </location>
</feature>
<feature type="region of interest" description="Disordered" evidence="1">
    <location>
        <begin position="395"/>
        <end position="445"/>
    </location>
</feature>
<feature type="transmembrane region" description="Helical" evidence="2">
    <location>
        <begin position="40"/>
        <end position="63"/>
    </location>
</feature>
<dbReference type="InterPro" id="IPR043128">
    <property type="entry name" value="Rev_trsase/Diguanyl_cyclase"/>
</dbReference>
<feature type="transmembrane region" description="Helical" evidence="2">
    <location>
        <begin position="147"/>
        <end position="168"/>
    </location>
</feature>
<feature type="transmembrane region" description="Helical" evidence="2">
    <location>
        <begin position="180"/>
        <end position="200"/>
    </location>
</feature>
<organism evidence="3 4">
    <name type="scientific">Mycolicibacterium phocaicum</name>
    <dbReference type="NCBI Taxonomy" id="319706"/>
    <lineage>
        <taxon>Bacteria</taxon>
        <taxon>Bacillati</taxon>
        <taxon>Actinomycetota</taxon>
        <taxon>Actinomycetes</taxon>
        <taxon>Mycobacteriales</taxon>
        <taxon>Mycobacteriaceae</taxon>
        <taxon>Mycolicibacterium</taxon>
    </lineage>
</organism>
<feature type="transmembrane region" description="Helical" evidence="2">
    <location>
        <begin position="69"/>
        <end position="91"/>
    </location>
</feature>
<name>A0A7I7ZUT3_9MYCO</name>
<dbReference type="Gene3D" id="3.30.70.270">
    <property type="match status" value="1"/>
</dbReference>
<dbReference type="InterPro" id="IPR000160">
    <property type="entry name" value="GGDEF_dom"/>
</dbReference>
<dbReference type="InterPro" id="IPR050469">
    <property type="entry name" value="Diguanylate_Cyclase"/>
</dbReference>
<keyword evidence="4" id="KW-1185">Reference proteome</keyword>
<keyword evidence="2" id="KW-0472">Membrane</keyword>
<comment type="caution">
    <text evidence="3">The sequence shown here is derived from an EMBL/GenBank/DDBJ whole genome shotgun (WGS) entry which is preliminary data.</text>
</comment>
<evidence type="ECO:0000256" key="2">
    <source>
        <dbReference type="SAM" id="Phobius"/>
    </source>
</evidence>
<dbReference type="PANTHER" id="PTHR45138">
    <property type="entry name" value="REGULATORY COMPONENTS OF SENSORY TRANSDUCTION SYSTEM"/>
    <property type="match status" value="1"/>
</dbReference>
<keyword evidence="2" id="KW-0812">Transmembrane</keyword>
<keyword evidence="2" id="KW-1133">Transmembrane helix</keyword>
<accession>A0A7I7ZUT3</accession>
<evidence type="ECO:0000256" key="1">
    <source>
        <dbReference type="SAM" id="MobiDB-lite"/>
    </source>
</evidence>
<sequence length="468" mass="50481">MLLDAAARHATVRLVREWWHTPTDYAAQVEYFAKRSLTGLIQFLVGLGVGMVGLIVMIAQWSVDQPAGVAVRAVSVVFITAMYVWSWVWWLRPWPSYRLSRAFIINVDVGVTVVTLLNQKVLSGMFGLSALLLVSFYIIFFDGPKALAVHSCWAVSSIAAISVEIAMISGGDPVLAFVKLLSGGALAVAPIAAHFGIWVLRNEANEASNDPLTGLLNRRGLNLHIDDLLRGHRKRTADVVVIVIDLDRFKVVNDRFGHGVGDEVLVRCAHRLESAVHGGALVARVGGEEFVVVDVLQPGDWASVADRIRVALCGRGDHAPITASIGITAAAITHFAESGCDHAELLGDLVARADEAMFVAKRGGGNAVSYCRRCPTRFGHRGEPFAIHPRAVRRRSVDRRKNQHSITGRPGGQQDWASGHTSITRPVLQNGGASSSRSGCGPAAAPPKRQARDACSLLSCQGAQCFRC</sequence>
<dbReference type="PROSITE" id="PS50887">
    <property type="entry name" value="GGDEF"/>
    <property type="match status" value="1"/>
</dbReference>